<reference evidence="2" key="2">
    <citation type="submission" date="2024-04" db="EMBL/GenBank/DDBJ databases">
        <authorList>
            <person name="Chen Y."/>
            <person name="Shah S."/>
            <person name="Dougan E. K."/>
            <person name="Thang M."/>
            <person name="Chan C."/>
        </authorList>
    </citation>
    <scope>NUCLEOTIDE SEQUENCE [LARGE SCALE GENOMIC DNA]</scope>
</reference>
<keyword evidence="4" id="KW-1185">Reference proteome</keyword>
<name>A0A9P1G6P8_9DINO</name>
<accession>A0A9P1G6P8</accession>
<evidence type="ECO:0000313" key="1">
    <source>
        <dbReference type="EMBL" id="CAI4001646.1"/>
    </source>
</evidence>
<gene>
    <name evidence="1" type="ORF">C1SCF055_LOCUS27673</name>
</gene>
<organism evidence="1">
    <name type="scientific">Cladocopium goreaui</name>
    <dbReference type="NCBI Taxonomy" id="2562237"/>
    <lineage>
        <taxon>Eukaryota</taxon>
        <taxon>Sar</taxon>
        <taxon>Alveolata</taxon>
        <taxon>Dinophyceae</taxon>
        <taxon>Suessiales</taxon>
        <taxon>Symbiodiniaceae</taxon>
        <taxon>Cladocopium</taxon>
    </lineage>
</organism>
<reference evidence="1" key="1">
    <citation type="submission" date="2022-10" db="EMBL/GenBank/DDBJ databases">
        <authorList>
            <person name="Chen Y."/>
            <person name="Dougan E. K."/>
            <person name="Chan C."/>
            <person name="Rhodes N."/>
            <person name="Thang M."/>
        </authorList>
    </citation>
    <scope>NUCLEOTIDE SEQUENCE</scope>
</reference>
<evidence type="ECO:0000313" key="2">
    <source>
        <dbReference type="EMBL" id="CAL1155021.1"/>
    </source>
</evidence>
<dbReference type="EMBL" id="CAMXCT020002975">
    <property type="protein sequence ID" value="CAL1155021.1"/>
    <property type="molecule type" value="Genomic_DNA"/>
</dbReference>
<sequence>MAVVHHTGKHVGFPRGLLPNRLVFSQDIEEVGEICLDAFHVVCIEQKFSMTIILSESAEASFKRALSHSYLQEVRAGLGAMDVRGAKATSTADEDLIKRLILKLGKA</sequence>
<comment type="caution">
    <text evidence="1">The sequence shown here is derived from an EMBL/GenBank/DDBJ whole genome shotgun (WGS) entry which is preliminary data.</text>
</comment>
<dbReference type="EMBL" id="CAMXCT010002975">
    <property type="protein sequence ID" value="CAI4001646.1"/>
    <property type="molecule type" value="Genomic_DNA"/>
</dbReference>
<dbReference type="Proteomes" id="UP001152797">
    <property type="component" value="Unassembled WGS sequence"/>
</dbReference>
<protein>
    <submittedName>
        <fullName evidence="3">Calcium-binding protein 8</fullName>
    </submittedName>
</protein>
<dbReference type="AlphaFoldDB" id="A0A9P1G6P8"/>
<proteinExistence type="predicted"/>
<evidence type="ECO:0000313" key="4">
    <source>
        <dbReference type="Proteomes" id="UP001152797"/>
    </source>
</evidence>
<dbReference type="EMBL" id="CAMXCT030002975">
    <property type="protein sequence ID" value="CAL4788958.1"/>
    <property type="molecule type" value="Genomic_DNA"/>
</dbReference>
<evidence type="ECO:0000313" key="3">
    <source>
        <dbReference type="EMBL" id="CAL4788958.1"/>
    </source>
</evidence>